<evidence type="ECO:0000256" key="6">
    <source>
        <dbReference type="ARBA" id="ARBA00022750"/>
    </source>
</evidence>
<evidence type="ECO:0000256" key="3">
    <source>
        <dbReference type="ARBA" id="ARBA00022679"/>
    </source>
</evidence>
<evidence type="ECO:0000256" key="10">
    <source>
        <dbReference type="ARBA" id="ARBA00022884"/>
    </source>
</evidence>
<keyword evidence="11" id="KW-0229">DNA integration</keyword>
<feature type="region of interest" description="Disordered" evidence="17">
    <location>
        <begin position="291"/>
        <end position="330"/>
    </location>
</feature>
<dbReference type="InterPro" id="IPR041373">
    <property type="entry name" value="RT_RNaseH"/>
</dbReference>
<evidence type="ECO:0000256" key="15">
    <source>
        <dbReference type="PROSITE-ProRule" id="PRU00047"/>
    </source>
</evidence>
<keyword evidence="7" id="KW-0255">Endonuclease</keyword>
<evidence type="ECO:0000256" key="13">
    <source>
        <dbReference type="ARBA" id="ARBA00023125"/>
    </source>
</evidence>
<keyword evidence="2" id="KW-0645">Protease</keyword>
<evidence type="ECO:0000256" key="5">
    <source>
        <dbReference type="ARBA" id="ARBA00022722"/>
    </source>
</evidence>
<evidence type="ECO:0000256" key="7">
    <source>
        <dbReference type="ARBA" id="ARBA00022759"/>
    </source>
</evidence>
<sequence>MMTALELVNRRVTYQVDVCTRESSEFCTRHHDAQKDRAAVRAEIEVLRRERLAYEQESMETRELAYEQEKMAPKRATRSTPVTTTPAPTATTTTTVTNAQLQAMIDQGVSAALAARDATRNGTDSHSSGTGVRGSERVARECTYQDFMKCKLLYSRHRGSGASALTWWNSHVMTVTHDVAYSMTWVDLRKKMTDKYCPRNEMKKLEAELWNLKVIGTDVVKYNQRFQELALLCVRMFPEESDKIERYVGGLPDMIHGNIVASKPKTMQEAIEMATELMDKRVNTIAERQAENKRKFENTSRNSQNQQQQQIKRQNTGRAYTAGSGDKKPYGGSRPLCSKCNYHHDGPCAPKCYKCNKYGHIARDCRDTGNANHINNQKGTGSGQKPTCFECGVQGHYRKECPRLKNNKGNRGNQAGNDRAPAKVYVVGNAGANPDNVVAGTFLLNNRYAYILFDTGADRSFVSTAFSSQIDITPSTLDHYYDVELADGRIIGLNTILKGCTLNFLNHQFHVNLMPVELGSFDAIIGMDWLAKYQAVIACAEKIVRIPWKNKTLIIHGDGSTQGNVTRLNIISCTKTQKYMEKGFPIFLAHVTTKEIEDKSEKKRLEDVPIVQDFPEVFPEDLPGLPPTRQVEFQIDLVPGAAPVARAPYRLAPSEMKELSEQLKELSDKGFIRPSSSPWGAPVLFVKKKDGSFRMCIDYRELNKLTVKNRYPLPRIDDLFDQLQGSSVYSKIDLRSGYHQLRVREEDIPKTAFRTRYGHYEFQVMPFGLTNAPAVFMDLMNRVQFLGYVIDSEGIQWHPAKIESIKRLTSPKSQHRISIFMSCWIYRRSLKEAAFSTVEAKVVHCTNPCLPEGSEDFIAYCDASKKGLGAVLMQREKVISYASRQLKIHEKNYTTHDLELGAVVFALKIWRHYLYGTKCNGILNAFTEARKPENIKSEDVGGMLVENAKFPEAIREQKLEPRADGTLCLNGRSWLPCYGDLRTVKAEHQRPSGLLVQPKIPEWKWDNITMDFVTKLPKTSQGYDTIWVIWTDSLSLSAISHTDEKSDPLDKTCKDCTKRRWSRGKGYPLKSNVIVTQDFAKQIFWRSTSESFGTKFGNEYSALAIRKQTGKARGPNQTENQAARDRQESVTLTLKRVRKGWKRLLNKLELPAELAESQNTFHSKFPRWNSKEVLSSRGREDQFKREISTPLTHQDHTVVSAASESLEDKAPFNVGINTAQVKLRALCNKCYWLNPMYRFKRLFGRSNIVIAYASRQLKIHEKNYMTHDLELGAVVFALKIWRHYLYGTKCTVFTDHKSLQHILNQKELNMRQRRWLELLSDYDFEICYHPGKANAVTDALSRNERDQPLRNEDVGGMLVENAKNPEAIRMKKLEPHADGTLCLNGQSWLPCYGDLRTVIMHESLKSKYAIHPGADKIYQDMKKLYWWPNMKADIATYVSKYLTCAKVKAEHQMPSGLLVQPKIPEWKWDNINMDFVTKLPKTLQGYDTIWVIVDRLTKSTIFTPMKETDHMDKLARIYLKEVVTRHGIPVSIICDRDPEIRYPILEVT</sequence>
<feature type="compositionally biased region" description="Low complexity" evidence="17">
    <location>
        <begin position="299"/>
        <end position="316"/>
    </location>
</feature>
<dbReference type="SUPFAM" id="SSF56672">
    <property type="entry name" value="DNA/RNA polymerases"/>
    <property type="match status" value="2"/>
</dbReference>
<dbReference type="InterPro" id="IPR001878">
    <property type="entry name" value="Znf_CCHC"/>
</dbReference>
<protein>
    <recommendedName>
        <fullName evidence="1">RNA-directed DNA polymerase</fullName>
        <ecNumber evidence="1">2.7.7.49</ecNumber>
    </recommendedName>
</protein>
<keyword evidence="15" id="KW-0479">Metal-binding</keyword>
<dbReference type="InterPro" id="IPR036397">
    <property type="entry name" value="RNaseH_sf"/>
</dbReference>
<keyword evidence="15" id="KW-0863">Zinc-finger</keyword>
<dbReference type="GO" id="GO:0003964">
    <property type="term" value="F:RNA-directed DNA polymerase activity"/>
    <property type="evidence" value="ECO:0007669"/>
    <property type="project" value="UniProtKB-KW"/>
</dbReference>
<evidence type="ECO:0000313" key="21">
    <source>
        <dbReference type="Proteomes" id="UP001151760"/>
    </source>
</evidence>
<dbReference type="InterPro" id="IPR050951">
    <property type="entry name" value="Retrovirus_Pol_polyprotein"/>
</dbReference>
<feature type="coiled-coil region" evidence="16">
    <location>
        <begin position="30"/>
        <end position="57"/>
    </location>
</feature>
<dbReference type="SUPFAM" id="SSF57756">
    <property type="entry name" value="Retrovirus zinc finger-like domains"/>
    <property type="match status" value="1"/>
</dbReference>
<dbReference type="PROSITE" id="PS50158">
    <property type="entry name" value="ZF_CCHC"/>
    <property type="match status" value="2"/>
</dbReference>
<dbReference type="SUPFAM" id="SSF50630">
    <property type="entry name" value="Acid proteases"/>
    <property type="match status" value="1"/>
</dbReference>
<feature type="domain" description="CCHC-type" evidence="18">
    <location>
        <begin position="351"/>
        <end position="367"/>
    </location>
</feature>
<name>A0ABQ5I1K8_9ASTR</name>
<feature type="compositionally biased region" description="Low complexity" evidence="17">
    <location>
        <begin position="80"/>
        <end position="90"/>
    </location>
</feature>
<dbReference type="InterPro" id="IPR041588">
    <property type="entry name" value="Integrase_H2C2"/>
</dbReference>
<dbReference type="Gene3D" id="1.10.340.70">
    <property type="match status" value="1"/>
</dbReference>
<dbReference type="CDD" id="cd00303">
    <property type="entry name" value="retropepsin_like"/>
    <property type="match status" value="1"/>
</dbReference>
<dbReference type="Gene3D" id="2.40.70.10">
    <property type="entry name" value="Acid Proteases"/>
    <property type="match status" value="1"/>
</dbReference>
<accession>A0ABQ5I1K8</accession>
<evidence type="ECO:0000259" key="19">
    <source>
        <dbReference type="PROSITE" id="PS50994"/>
    </source>
</evidence>
<evidence type="ECO:0000256" key="11">
    <source>
        <dbReference type="ARBA" id="ARBA00022908"/>
    </source>
</evidence>
<keyword evidence="4" id="KW-0548">Nucleotidyltransferase</keyword>
<keyword evidence="16" id="KW-0175">Coiled coil</keyword>
<gene>
    <name evidence="20" type="ORF">Tco_1082765</name>
</gene>
<evidence type="ECO:0000256" key="12">
    <source>
        <dbReference type="ARBA" id="ARBA00022918"/>
    </source>
</evidence>
<dbReference type="InterPro" id="IPR043502">
    <property type="entry name" value="DNA/RNA_pol_sf"/>
</dbReference>
<dbReference type="InterPro" id="IPR012337">
    <property type="entry name" value="RNaseH-like_sf"/>
</dbReference>
<dbReference type="InterPro" id="IPR000477">
    <property type="entry name" value="RT_dom"/>
</dbReference>
<dbReference type="EMBL" id="BQNB010020248">
    <property type="protein sequence ID" value="GJT93920.1"/>
    <property type="molecule type" value="Genomic_DNA"/>
</dbReference>
<dbReference type="InterPro" id="IPR036875">
    <property type="entry name" value="Znf_CCHC_sf"/>
</dbReference>
<dbReference type="PANTHER" id="PTHR37984:SF5">
    <property type="entry name" value="PROTEIN NYNRIN-LIKE"/>
    <property type="match status" value="1"/>
</dbReference>
<keyword evidence="14" id="KW-0511">Multifunctional enzyme</keyword>
<keyword evidence="12 20" id="KW-0695">RNA-directed DNA polymerase</keyword>
<dbReference type="Pfam" id="PF08284">
    <property type="entry name" value="RVP_2"/>
    <property type="match status" value="1"/>
</dbReference>
<dbReference type="Gene3D" id="4.10.60.10">
    <property type="entry name" value="Zinc finger, CCHC-type"/>
    <property type="match status" value="1"/>
</dbReference>
<dbReference type="Proteomes" id="UP001151760">
    <property type="component" value="Unassembled WGS sequence"/>
</dbReference>
<dbReference type="SMART" id="SM00343">
    <property type="entry name" value="ZnF_C2HC"/>
    <property type="match status" value="2"/>
</dbReference>
<keyword evidence="9" id="KW-0460">Magnesium</keyword>
<dbReference type="CDD" id="cd09274">
    <property type="entry name" value="RNase_HI_RT_Ty3"/>
    <property type="match status" value="1"/>
</dbReference>
<keyword evidence="5" id="KW-0540">Nuclease</keyword>
<dbReference type="Gene3D" id="3.30.420.10">
    <property type="entry name" value="Ribonuclease H-like superfamily/Ribonuclease H"/>
    <property type="match status" value="1"/>
</dbReference>
<dbReference type="Pfam" id="PF03732">
    <property type="entry name" value="Retrotrans_gag"/>
    <property type="match status" value="1"/>
</dbReference>
<keyword evidence="3" id="KW-0808">Transferase</keyword>
<evidence type="ECO:0000256" key="4">
    <source>
        <dbReference type="ARBA" id="ARBA00022695"/>
    </source>
</evidence>
<dbReference type="CDD" id="cd01647">
    <property type="entry name" value="RT_LTR"/>
    <property type="match status" value="1"/>
</dbReference>
<dbReference type="Pfam" id="PF17917">
    <property type="entry name" value="RT_RNaseH"/>
    <property type="match status" value="1"/>
</dbReference>
<dbReference type="SUPFAM" id="SSF53098">
    <property type="entry name" value="Ribonuclease H-like"/>
    <property type="match status" value="1"/>
</dbReference>
<proteinExistence type="predicted"/>
<evidence type="ECO:0000256" key="16">
    <source>
        <dbReference type="SAM" id="Coils"/>
    </source>
</evidence>
<dbReference type="Pfam" id="PF00098">
    <property type="entry name" value="zf-CCHC"/>
    <property type="match status" value="2"/>
</dbReference>
<keyword evidence="21" id="KW-1185">Reference proteome</keyword>
<evidence type="ECO:0000256" key="9">
    <source>
        <dbReference type="ARBA" id="ARBA00022842"/>
    </source>
</evidence>
<dbReference type="InterPro" id="IPR021109">
    <property type="entry name" value="Peptidase_aspartic_dom_sf"/>
</dbReference>
<dbReference type="EC" id="2.7.7.49" evidence="1"/>
<dbReference type="Gene3D" id="3.10.10.10">
    <property type="entry name" value="HIV Type 1 Reverse Transcriptase, subunit A, domain 1"/>
    <property type="match status" value="1"/>
</dbReference>
<evidence type="ECO:0000259" key="18">
    <source>
        <dbReference type="PROSITE" id="PS50158"/>
    </source>
</evidence>
<dbReference type="PROSITE" id="PS00141">
    <property type="entry name" value="ASP_PROTEASE"/>
    <property type="match status" value="1"/>
</dbReference>
<feature type="domain" description="Integrase catalytic" evidence="19">
    <location>
        <begin position="1457"/>
        <end position="1548"/>
    </location>
</feature>
<keyword evidence="6" id="KW-0064">Aspartyl protease</keyword>
<dbReference type="PROSITE" id="PS50994">
    <property type="entry name" value="INTEGRASE"/>
    <property type="match status" value="1"/>
</dbReference>
<feature type="domain" description="CCHC-type" evidence="18">
    <location>
        <begin position="388"/>
        <end position="403"/>
    </location>
</feature>
<evidence type="ECO:0000256" key="17">
    <source>
        <dbReference type="SAM" id="MobiDB-lite"/>
    </source>
</evidence>
<keyword evidence="13" id="KW-0238">DNA-binding</keyword>
<dbReference type="InterPro" id="IPR043128">
    <property type="entry name" value="Rev_trsase/Diguanyl_cyclase"/>
</dbReference>
<reference evidence="20" key="1">
    <citation type="journal article" date="2022" name="Int. J. Mol. Sci.">
        <title>Draft Genome of Tanacetum Coccineum: Genomic Comparison of Closely Related Tanacetum-Family Plants.</title>
        <authorList>
            <person name="Yamashiro T."/>
            <person name="Shiraishi A."/>
            <person name="Nakayama K."/>
            <person name="Satake H."/>
        </authorList>
    </citation>
    <scope>NUCLEOTIDE SEQUENCE</scope>
</reference>
<dbReference type="Pfam" id="PF00078">
    <property type="entry name" value="RVT_1"/>
    <property type="match status" value="1"/>
</dbReference>
<organism evidence="20 21">
    <name type="scientific">Tanacetum coccineum</name>
    <dbReference type="NCBI Taxonomy" id="301880"/>
    <lineage>
        <taxon>Eukaryota</taxon>
        <taxon>Viridiplantae</taxon>
        <taxon>Streptophyta</taxon>
        <taxon>Embryophyta</taxon>
        <taxon>Tracheophyta</taxon>
        <taxon>Spermatophyta</taxon>
        <taxon>Magnoliopsida</taxon>
        <taxon>eudicotyledons</taxon>
        <taxon>Gunneridae</taxon>
        <taxon>Pentapetalae</taxon>
        <taxon>asterids</taxon>
        <taxon>campanulids</taxon>
        <taxon>Asterales</taxon>
        <taxon>Asteraceae</taxon>
        <taxon>Asteroideae</taxon>
        <taxon>Anthemideae</taxon>
        <taxon>Anthemidinae</taxon>
        <taxon>Tanacetum</taxon>
    </lineage>
</organism>
<dbReference type="InterPro" id="IPR001584">
    <property type="entry name" value="Integrase_cat-core"/>
</dbReference>
<dbReference type="Pfam" id="PF17919">
    <property type="entry name" value="RT_RNaseH_2"/>
    <property type="match status" value="1"/>
</dbReference>
<keyword evidence="15" id="KW-0862">Zinc</keyword>
<evidence type="ECO:0000313" key="20">
    <source>
        <dbReference type="EMBL" id="GJT93920.1"/>
    </source>
</evidence>
<dbReference type="Pfam" id="PF17921">
    <property type="entry name" value="Integrase_H2C2"/>
    <property type="match status" value="1"/>
</dbReference>
<evidence type="ECO:0000256" key="8">
    <source>
        <dbReference type="ARBA" id="ARBA00022801"/>
    </source>
</evidence>
<reference evidence="20" key="2">
    <citation type="submission" date="2022-01" db="EMBL/GenBank/DDBJ databases">
        <authorList>
            <person name="Yamashiro T."/>
            <person name="Shiraishi A."/>
            <person name="Satake H."/>
            <person name="Nakayama K."/>
        </authorList>
    </citation>
    <scope>NUCLEOTIDE SEQUENCE</scope>
</reference>
<evidence type="ECO:0000256" key="1">
    <source>
        <dbReference type="ARBA" id="ARBA00012493"/>
    </source>
</evidence>
<comment type="caution">
    <text evidence="20">The sequence shown here is derived from an EMBL/GenBank/DDBJ whole genome shotgun (WGS) entry which is preliminary data.</text>
</comment>
<dbReference type="PANTHER" id="PTHR37984">
    <property type="entry name" value="PROTEIN CBG26694"/>
    <property type="match status" value="1"/>
</dbReference>
<keyword evidence="10" id="KW-0694">RNA-binding</keyword>
<evidence type="ECO:0000256" key="14">
    <source>
        <dbReference type="ARBA" id="ARBA00023268"/>
    </source>
</evidence>
<dbReference type="InterPro" id="IPR005162">
    <property type="entry name" value="Retrotrans_gag_dom"/>
</dbReference>
<keyword evidence="8" id="KW-0378">Hydrolase</keyword>
<feature type="region of interest" description="Disordered" evidence="17">
    <location>
        <begin position="69"/>
        <end position="90"/>
    </location>
</feature>
<feature type="region of interest" description="Disordered" evidence="17">
    <location>
        <begin position="1107"/>
        <end position="1128"/>
    </location>
</feature>
<evidence type="ECO:0000256" key="2">
    <source>
        <dbReference type="ARBA" id="ARBA00022670"/>
    </source>
</evidence>
<dbReference type="InterPro" id="IPR001969">
    <property type="entry name" value="Aspartic_peptidase_AS"/>
</dbReference>
<dbReference type="Gene3D" id="3.30.70.270">
    <property type="match status" value="1"/>
</dbReference>
<dbReference type="InterPro" id="IPR041577">
    <property type="entry name" value="RT_RNaseH_2"/>
</dbReference>